<dbReference type="OrthoDB" id="677721at2759"/>
<protein>
    <submittedName>
        <fullName evidence="1">DUF688 domain-containing protein</fullName>
    </submittedName>
</protein>
<dbReference type="InterPro" id="IPR007789">
    <property type="entry name" value="DUF688"/>
</dbReference>
<reference evidence="2" key="1">
    <citation type="submission" date="2016-04" db="EMBL/GenBank/DDBJ databases">
        <title>Cephalotus genome sequencing.</title>
        <authorList>
            <person name="Fukushima K."/>
            <person name="Hasebe M."/>
            <person name="Fang X."/>
        </authorList>
    </citation>
    <scope>NUCLEOTIDE SEQUENCE [LARGE SCALE GENOMIC DNA]</scope>
    <source>
        <strain evidence="2">cv. St1</strain>
    </source>
</reference>
<organism evidence="1 2">
    <name type="scientific">Cephalotus follicularis</name>
    <name type="common">Albany pitcher plant</name>
    <dbReference type="NCBI Taxonomy" id="3775"/>
    <lineage>
        <taxon>Eukaryota</taxon>
        <taxon>Viridiplantae</taxon>
        <taxon>Streptophyta</taxon>
        <taxon>Embryophyta</taxon>
        <taxon>Tracheophyta</taxon>
        <taxon>Spermatophyta</taxon>
        <taxon>Magnoliopsida</taxon>
        <taxon>eudicotyledons</taxon>
        <taxon>Gunneridae</taxon>
        <taxon>Pentapetalae</taxon>
        <taxon>rosids</taxon>
        <taxon>fabids</taxon>
        <taxon>Oxalidales</taxon>
        <taxon>Cephalotaceae</taxon>
        <taxon>Cephalotus</taxon>
    </lineage>
</organism>
<dbReference type="PANTHER" id="PTHR33671">
    <property type="entry name" value="N-METHYLTRANSFERASE, PUTATIVE (DUF688)-RELATED"/>
    <property type="match status" value="1"/>
</dbReference>
<feature type="non-terminal residue" evidence="1">
    <location>
        <position position="595"/>
    </location>
</feature>
<comment type="caution">
    <text evidence="1">The sequence shown here is derived from an EMBL/GenBank/DDBJ whole genome shotgun (WGS) entry which is preliminary data.</text>
</comment>
<dbReference type="STRING" id="3775.A0A1Q3BIV2"/>
<gene>
    <name evidence="1" type="ORF">CFOL_v3_11479</name>
</gene>
<sequence>MEDKKINFNAPLLSVRRFSTSLEPADRENVKTVANTLPDRRHTLPFHRQEFALDQVTEPVAVPFLWEQVPGRAKDGIGPEPQPEEEASCTPRLPPARIVDVTKHPLQNKSGEKNDVRIHTEVHSPNDNVGKLDCSKEAINESVGTDSGHDEDGYSNAMDTLSLTDSFSLNCSVSGLSGSDCLVAKPSGTFSTDLQTQDFMMRRFLPAAKAMALEPIQYASRKQLVSIEPSIHIKNVSGDRRPAGNRYKSIVIQQYGQDQEQDESEDEHEYDNLGNASSKACGLFPQLRVRNFCLLNPLPTMKLKTQSSVSSPFEAGRLAKAASIGSHNQIVNKDAWDAIGKHNLKFGARSCELTKIDNKPNSGSNRFSYSSDLQTINRTSPYRRSRSSCVSPYRNAAPQSPFHGSRFLGIPKEACSLRASRLNLNDRGTSKYEELYFPRSTKLEFSSKSPVVEKTLYVDTVHISEISFSNSKNVESFTLNQGLDQESRALVCIKVDTDENLDSSNHQLLKTDDRENVEAGLAKSPLPPPLPKTPSESWLWRTLPSVSSQNPLSQSYYGSRFKCKKQDSKTYPADSKWETIVKTSFLHHDHVRYSE</sequence>
<evidence type="ECO:0000313" key="1">
    <source>
        <dbReference type="EMBL" id="GAV67976.1"/>
    </source>
</evidence>
<dbReference type="Pfam" id="PF05097">
    <property type="entry name" value="DUF688"/>
    <property type="match status" value="1"/>
</dbReference>
<dbReference type="Proteomes" id="UP000187406">
    <property type="component" value="Unassembled WGS sequence"/>
</dbReference>
<dbReference type="EMBL" id="BDDD01000597">
    <property type="protein sequence ID" value="GAV67976.1"/>
    <property type="molecule type" value="Genomic_DNA"/>
</dbReference>
<accession>A0A1Q3BIV2</accession>
<dbReference type="FunCoup" id="A0A1Q3BIV2">
    <property type="interactions" value="161"/>
</dbReference>
<dbReference type="AlphaFoldDB" id="A0A1Q3BIV2"/>
<dbReference type="InParanoid" id="A0A1Q3BIV2"/>
<dbReference type="PANTHER" id="PTHR33671:SF3">
    <property type="entry name" value="F28N24.8 PROTEIN"/>
    <property type="match status" value="1"/>
</dbReference>
<evidence type="ECO:0000313" key="2">
    <source>
        <dbReference type="Proteomes" id="UP000187406"/>
    </source>
</evidence>
<name>A0A1Q3BIV2_CEPFO</name>
<keyword evidence="2" id="KW-1185">Reference proteome</keyword>
<proteinExistence type="predicted"/>